<reference evidence="1" key="1">
    <citation type="submission" date="2019-02" db="EMBL/GenBank/DDBJ databases">
        <authorList>
            <person name="Gruber-Vodicka R. H."/>
            <person name="Seah K. B. B."/>
        </authorList>
    </citation>
    <scope>NUCLEOTIDE SEQUENCE</scope>
    <source>
        <strain evidence="2">BECK_BY19</strain>
        <strain evidence="1">BECK_BY8</strain>
    </source>
</reference>
<sequence length="78" mass="8820">MVDARSDPPYGPESGLLFHSNPPLLHRQRAEEDLDFFPLLIQTNIIQHHRVGVDMGRPFRTASRIAISIATSMPQSLR</sequence>
<accession>A0A451ALL2</accession>
<dbReference type="EMBL" id="CAADFZ010000116">
    <property type="protein sequence ID" value="VFK66916.1"/>
    <property type="molecule type" value="Genomic_DNA"/>
</dbReference>
<name>A0A451ALL2_9GAMM</name>
<evidence type="ECO:0000313" key="2">
    <source>
        <dbReference type="EMBL" id="VFK72364.1"/>
    </source>
</evidence>
<dbReference type="EMBL" id="CAADGD010000110">
    <property type="protein sequence ID" value="VFK72364.1"/>
    <property type="molecule type" value="Genomic_DNA"/>
</dbReference>
<gene>
    <name evidence="1" type="ORF">BECKUNK1418G_GA0071005_11162</name>
    <name evidence="2" type="ORF">BECKUNK1418H_GA0071006_111012</name>
</gene>
<organism evidence="1">
    <name type="scientific">Candidatus Kentrum sp. UNK</name>
    <dbReference type="NCBI Taxonomy" id="2126344"/>
    <lineage>
        <taxon>Bacteria</taxon>
        <taxon>Pseudomonadati</taxon>
        <taxon>Pseudomonadota</taxon>
        <taxon>Gammaproteobacteria</taxon>
        <taxon>Candidatus Kentrum</taxon>
    </lineage>
</organism>
<dbReference type="AlphaFoldDB" id="A0A451ALL2"/>
<protein>
    <submittedName>
        <fullName evidence="1">Uncharacterized protein</fullName>
    </submittedName>
</protein>
<proteinExistence type="predicted"/>
<evidence type="ECO:0000313" key="1">
    <source>
        <dbReference type="EMBL" id="VFK66916.1"/>
    </source>
</evidence>